<dbReference type="EMBL" id="BPLQ01006783">
    <property type="protein sequence ID" value="GIY25227.1"/>
    <property type="molecule type" value="Genomic_DNA"/>
</dbReference>
<keyword evidence="2" id="KW-1185">Reference proteome</keyword>
<evidence type="ECO:0000313" key="2">
    <source>
        <dbReference type="Proteomes" id="UP001054837"/>
    </source>
</evidence>
<protein>
    <submittedName>
        <fullName evidence="1">Uncharacterized protein</fullName>
    </submittedName>
</protein>
<accession>A0AAV4RYM6</accession>
<proteinExistence type="predicted"/>
<dbReference type="Proteomes" id="UP001054837">
    <property type="component" value="Unassembled WGS sequence"/>
</dbReference>
<sequence>MKISRQGKLIFSTADLVCAAQILEKILETPFSTGVTLENITERFLIFDIPTNLQLSEVANEIMYKNDMEVVVLRRFVKLNSIQEFSPVLVMILGTFLRDAITIWFTNKKILQFVDRVRQCLHCYEFTHATRVCDKKICSLCGVNHEGLCQGPEKCILCKDLIQQLPKSAHVIHLNKKYSSSSAETI</sequence>
<name>A0AAV4RYM6_9ARAC</name>
<dbReference type="AlphaFoldDB" id="A0AAV4RYM6"/>
<evidence type="ECO:0000313" key="1">
    <source>
        <dbReference type="EMBL" id="GIY25227.1"/>
    </source>
</evidence>
<comment type="caution">
    <text evidence="1">The sequence shown here is derived from an EMBL/GenBank/DDBJ whole genome shotgun (WGS) entry which is preliminary data.</text>
</comment>
<gene>
    <name evidence="1" type="primary">AVEN_173708_1</name>
    <name evidence="1" type="ORF">CDAR_615811</name>
</gene>
<reference evidence="1 2" key="1">
    <citation type="submission" date="2021-06" db="EMBL/GenBank/DDBJ databases">
        <title>Caerostris darwini draft genome.</title>
        <authorList>
            <person name="Kono N."/>
            <person name="Arakawa K."/>
        </authorList>
    </citation>
    <scope>NUCLEOTIDE SEQUENCE [LARGE SCALE GENOMIC DNA]</scope>
</reference>
<organism evidence="1 2">
    <name type="scientific">Caerostris darwini</name>
    <dbReference type="NCBI Taxonomy" id="1538125"/>
    <lineage>
        <taxon>Eukaryota</taxon>
        <taxon>Metazoa</taxon>
        <taxon>Ecdysozoa</taxon>
        <taxon>Arthropoda</taxon>
        <taxon>Chelicerata</taxon>
        <taxon>Arachnida</taxon>
        <taxon>Araneae</taxon>
        <taxon>Araneomorphae</taxon>
        <taxon>Entelegynae</taxon>
        <taxon>Araneoidea</taxon>
        <taxon>Araneidae</taxon>
        <taxon>Caerostris</taxon>
    </lineage>
</organism>